<dbReference type="Gene3D" id="3.40.50.720">
    <property type="entry name" value="NAD(P)-binding Rossmann-like Domain"/>
    <property type="match status" value="1"/>
</dbReference>
<comment type="caution">
    <text evidence="5">The sequence shown here is derived from an EMBL/GenBank/DDBJ whole genome shotgun (WGS) entry which is preliminary data.</text>
</comment>
<dbReference type="Pfam" id="PF00390">
    <property type="entry name" value="malic"/>
    <property type="match status" value="1"/>
</dbReference>
<evidence type="ECO:0000313" key="6">
    <source>
        <dbReference type="Proteomes" id="UP001642484"/>
    </source>
</evidence>
<keyword evidence="6" id="KW-1185">Reference proteome</keyword>
<feature type="region of interest" description="Disordered" evidence="2">
    <location>
        <begin position="1227"/>
        <end position="1249"/>
    </location>
</feature>
<dbReference type="NCBIfam" id="NF010052">
    <property type="entry name" value="PRK13529.1"/>
    <property type="match status" value="1"/>
</dbReference>
<dbReference type="InterPro" id="IPR012302">
    <property type="entry name" value="Malic_NAD-bd"/>
</dbReference>
<sequence length="1695" mass="186838">MVLVVPSNSWAIGCICHRDEFWTPALRSEILIHYEKGVPPTSEELAKKLESKKETVQAEALEELILLMINGESYPKLLMTIIRFVVTSRDHRVKKLLQIYWEIVEKTKDTGDLKEEMILVCNALRNDLMHANEYVCGSTLRLLCKMKYYRILEPLKEAVLRNLSHRHSYVRRNAVMCVFSIVKSFGVEVLPEAPEDIEQLLLVEGDLSTKRNAFLMLVNCDQERAIKYVLSLQEQVSSMGDIFQLAVLELVRKVCRSTSVNKGRFLRIVFDLAASSSTAVSYECASSLVTLSSSPVAIHQAAQAYVQLLTEQSDNNVKLIVLDRLRDVQKHHKQVMEGMVMDIFRALSCPSLDVRKKAQLTQMLKTLDGSCKARTVSEVMQEVRGFFTLGHLLYAYAYLRMLHYKDPNLYYASLWSDPAFLLPIVYTPTVGEACQKFGMLPFFPRGCYVSISDCGKIKQVLQEYAECMLPKDSEGRYECQCIVFSDAGRILGLGDLGCWGMGIPIGKLDLYTVCAGFNPYKTVPVIIDAGCSDETGNSAKLKIRDHDLYTGLKQDRMKHEGPSGAMVNTAYYGPCSLIGEFMQAASELFSRKCLLQFEDFNTNDAFPLLQEYRHKFLSYNDDIQGTAAVVVAAILGGIRIQKPGCKELIKELRKKKVLFYGAGSANLGSAMLLRDEAGVPAQSILCTNSKGVIWKSEKGTKGNFKNFEQKEVAAIGEPTGYDHTDLIAILKHHKPDVLIGAVGRAPGCFNQAVVETMVQIQREKPGGGGRPIIFALSNPMSQAEITAEDCYKFSEGEAIFGSGTRFPPVNFKGRKRVPGQVNNFFIFPGMSFGAYWCEAEKIPDKWFMIAAATVAQSLDEKDMEVESVLPHPARIQQVSHNVSVKVAMTAHREGLAGRPLGEDTASVSTALKADIPNGALSGASPSRDLSEVVDICLGSLVSPRNIKDIVALLKKEVIKTLGYEASNTEGNLEYRRLLIRALHACTGQYPDQAQSVMFLLMDFLTESDQTTATEVVMFLRELIANYSEMRLPILQRLAECIGDVSQSRVLRGCLWLFGEYCEDEALIESVIQAVLTSLRPLPLVTEDGSQKEKKEGAGGEKKKETDVTPEKKAPKITTKTVVLADGEEEEVAEEKGKADVKKTAFRTLLLGGDFLLSAMVGVSLTKLCMKLKNLPVALRNEGPVEEIAEGEEDEEELVPDHPDQIGPALEEVLTAEARRKIAEIKKDRGYGKQGSSSMPNKPKFTGNQVNGKKAKSSCWDCGQQGHWSGDHGCPNPGAGLFKPKSNSAKPQKHVRVAEALTTEMAVDADVDDTPAHEVMTTSRVSRPSTLAEALQGSHEVHVGQLASLSLDKRLMGALDSACNRTCCGSAWVEHYLAALQSAPEAIQQLVSRSQEQETFKFGDGGTQKSSVRIRLPMVVGTDLVLTWVSIIPVGSLGLLLGRDWLDGVGCVLSFSKRVMRADHLSGHHIPLKQLAAGHFALRLIPSEWPIPGKMRWRRVGQDGVAYTAGNLKEAMWLRDRLGWQTSFVEDPMLQGMLAARSSKGVASKIRQEAVAEAKALASKAKEEGKELQAVRELIGPKGGLPALKADLQKLASLLHVSFNEKTTVEQLKAGIKPVVQALMAKAPASSMTSSSSGASFQEEPPKPSKAPSLGELCQDLHRRRLRLQSGALGQESKCKMFKNFFRNKINSSRQC</sequence>
<dbReference type="InterPro" id="IPR001891">
    <property type="entry name" value="Malic_OxRdtase"/>
</dbReference>
<dbReference type="InterPro" id="IPR002553">
    <property type="entry name" value="Clathrin/coatomer_adapt-like_N"/>
</dbReference>
<reference evidence="5 6" key="1">
    <citation type="submission" date="2024-02" db="EMBL/GenBank/DDBJ databases">
        <authorList>
            <person name="Chen Y."/>
            <person name="Shah S."/>
            <person name="Dougan E. K."/>
            <person name="Thang M."/>
            <person name="Chan C."/>
        </authorList>
    </citation>
    <scope>NUCLEOTIDE SEQUENCE [LARGE SCALE GENOMIC DNA]</scope>
</reference>
<feature type="compositionally biased region" description="Polar residues" evidence="2">
    <location>
        <begin position="1233"/>
        <end position="1249"/>
    </location>
</feature>
<dbReference type="PANTHER" id="PTHR10635">
    <property type="entry name" value="COATOMER SUBUNIT BETA"/>
    <property type="match status" value="1"/>
</dbReference>
<dbReference type="InterPro" id="IPR016460">
    <property type="entry name" value="COPB1"/>
</dbReference>
<feature type="region of interest" description="Disordered" evidence="2">
    <location>
        <begin position="1086"/>
        <end position="1113"/>
    </location>
</feature>
<evidence type="ECO:0000259" key="4">
    <source>
        <dbReference type="SMART" id="SM01274"/>
    </source>
</evidence>
<dbReference type="Pfam" id="PF03949">
    <property type="entry name" value="Malic_M"/>
    <property type="match status" value="1"/>
</dbReference>
<feature type="domain" description="Malic enzyme NAD-binding" evidence="3">
    <location>
        <begin position="623"/>
        <end position="891"/>
    </location>
</feature>
<organism evidence="5 6">
    <name type="scientific">Durusdinium trenchii</name>
    <dbReference type="NCBI Taxonomy" id="1381693"/>
    <lineage>
        <taxon>Eukaryota</taxon>
        <taxon>Sar</taxon>
        <taxon>Alveolata</taxon>
        <taxon>Dinophyceae</taxon>
        <taxon>Suessiales</taxon>
        <taxon>Symbiodiniaceae</taxon>
        <taxon>Durusdinium</taxon>
    </lineage>
</organism>
<dbReference type="InterPro" id="IPR036291">
    <property type="entry name" value="NAD(P)-bd_dom_sf"/>
</dbReference>
<name>A0ABP0R7G1_9DINO</name>
<dbReference type="InterPro" id="IPR037062">
    <property type="entry name" value="Malic_N_dom_sf"/>
</dbReference>
<comment type="similarity">
    <text evidence="1">Belongs to the malic enzymes family.</text>
</comment>
<dbReference type="Proteomes" id="UP001642484">
    <property type="component" value="Unassembled WGS sequence"/>
</dbReference>
<evidence type="ECO:0000256" key="2">
    <source>
        <dbReference type="SAM" id="MobiDB-lite"/>
    </source>
</evidence>
<feature type="region of interest" description="Disordered" evidence="2">
    <location>
        <begin position="1630"/>
        <end position="1653"/>
    </location>
</feature>
<feature type="compositionally biased region" description="Low complexity" evidence="2">
    <location>
        <begin position="1630"/>
        <end position="1639"/>
    </location>
</feature>
<dbReference type="PRINTS" id="PR00072">
    <property type="entry name" value="MALOXRDTASE"/>
</dbReference>
<dbReference type="SUPFAM" id="SSF48371">
    <property type="entry name" value="ARM repeat"/>
    <property type="match status" value="2"/>
</dbReference>
<evidence type="ECO:0000259" key="3">
    <source>
        <dbReference type="SMART" id="SM00919"/>
    </source>
</evidence>
<dbReference type="SMART" id="SM01274">
    <property type="entry name" value="malic"/>
    <property type="match status" value="1"/>
</dbReference>
<gene>
    <name evidence="5" type="ORF">CCMP2556_LOCUS45888</name>
</gene>
<dbReference type="Pfam" id="PF01602">
    <property type="entry name" value="Adaptin_N"/>
    <property type="match status" value="2"/>
</dbReference>
<evidence type="ECO:0000256" key="1">
    <source>
        <dbReference type="ARBA" id="ARBA00008785"/>
    </source>
</evidence>
<dbReference type="PANTHER" id="PTHR10635:SF0">
    <property type="entry name" value="COATOMER SUBUNIT BETA"/>
    <property type="match status" value="1"/>
</dbReference>
<protein>
    <recommendedName>
        <fullName evidence="7">Malic enzyme</fullName>
    </recommendedName>
</protein>
<dbReference type="Gene3D" id="1.25.10.10">
    <property type="entry name" value="Leucine-rich Repeat Variant"/>
    <property type="match status" value="2"/>
</dbReference>
<dbReference type="SUPFAM" id="SSF51735">
    <property type="entry name" value="NAD(P)-binding Rossmann-fold domains"/>
    <property type="match status" value="1"/>
</dbReference>
<accession>A0ABP0R7G1</accession>
<evidence type="ECO:0008006" key="7">
    <source>
        <dbReference type="Google" id="ProtNLM"/>
    </source>
</evidence>
<dbReference type="SUPFAM" id="SSF53223">
    <property type="entry name" value="Aminoacid dehydrogenase-like, N-terminal domain"/>
    <property type="match status" value="1"/>
</dbReference>
<feature type="domain" description="Malic enzyme N-terminal" evidence="4">
    <location>
        <begin position="403"/>
        <end position="613"/>
    </location>
</feature>
<dbReference type="EMBL" id="CAXAMN010025617">
    <property type="protein sequence ID" value="CAK9096526.1"/>
    <property type="molecule type" value="Genomic_DNA"/>
</dbReference>
<dbReference type="SMART" id="SM00919">
    <property type="entry name" value="Malic_M"/>
    <property type="match status" value="1"/>
</dbReference>
<dbReference type="InterPro" id="IPR016024">
    <property type="entry name" value="ARM-type_fold"/>
</dbReference>
<dbReference type="InterPro" id="IPR012301">
    <property type="entry name" value="Malic_N_dom"/>
</dbReference>
<proteinExistence type="inferred from homology"/>
<dbReference type="InterPro" id="IPR011989">
    <property type="entry name" value="ARM-like"/>
</dbReference>
<evidence type="ECO:0000313" key="5">
    <source>
        <dbReference type="EMBL" id="CAK9096526.1"/>
    </source>
</evidence>
<dbReference type="Gene3D" id="3.40.50.10380">
    <property type="entry name" value="Malic enzyme, N-terminal domain"/>
    <property type="match status" value="1"/>
</dbReference>
<feature type="compositionally biased region" description="Basic and acidic residues" evidence="2">
    <location>
        <begin position="1088"/>
        <end position="1113"/>
    </location>
</feature>
<dbReference type="InterPro" id="IPR046346">
    <property type="entry name" value="Aminoacid_DH-like_N_sf"/>
</dbReference>